<dbReference type="Proteomes" id="UP000887013">
    <property type="component" value="Unassembled WGS sequence"/>
</dbReference>
<reference evidence="1" key="1">
    <citation type="submission" date="2020-08" db="EMBL/GenBank/DDBJ databases">
        <title>Multicomponent nature underlies the extraordinary mechanical properties of spider dragline silk.</title>
        <authorList>
            <person name="Kono N."/>
            <person name="Nakamura H."/>
            <person name="Mori M."/>
            <person name="Yoshida Y."/>
            <person name="Ohtoshi R."/>
            <person name="Malay A.D."/>
            <person name="Moran D.A.P."/>
            <person name="Tomita M."/>
            <person name="Numata K."/>
            <person name="Arakawa K."/>
        </authorList>
    </citation>
    <scope>NUCLEOTIDE SEQUENCE</scope>
</reference>
<sequence>MNEIILLKTIEFLLKVRIILRRPHPTAYETICCRQPMDLPDQEVRNYYGMEFVSSIHYKSVVHCSLLRDYETSATVK</sequence>
<evidence type="ECO:0000313" key="2">
    <source>
        <dbReference type="Proteomes" id="UP000887013"/>
    </source>
</evidence>
<dbReference type="AlphaFoldDB" id="A0A8X6PI32"/>
<accession>A0A8X6PI32</accession>
<gene>
    <name evidence="1" type="ORF">NPIL_181841</name>
</gene>
<keyword evidence="2" id="KW-1185">Reference proteome</keyword>
<dbReference type="EMBL" id="BMAW01115994">
    <property type="protein sequence ID" value="GFT68590.1"/>
    <property type="molecule type" value="Genomic_DNA"/>
</dbReference>
<comment type="caution">
    <text evidence="1">The sequence shown here is derived from an EMBL/GenBank/DDBJ whole genome shotgun (WGS) entry which is preliminary data.</text>
</comment>
<name>A0A8X6PI32_NEPPI</name>
<proteinExistence type="predicted"/>
<organism evidence="1 2">
    <name type="scientific">Nephila pilipes</name>
    <name type="common">Giant wood spider</name>
    <name type="synonym">Nephila maculata</name>
    <dbReference type="NCBI Taxonomy" id="299642"/>
    <lineage>
        <taxon>Eukaryota</taxon>
        <taxon>Metazoa</taxon>
        <taxon>Ecdysozoa</taxon>
        <taxon>Arthropoda</taxon>
        <taxon>Chelicerata</taxon>
        <taxon>Arachnida</taxon>
        <taxon>Araneae</taxon>
        <taxon>Araneomorphae</taxon>
        <taxon>Entelegynae</taxon>
        <taxon>Araneoidea</taxon>
        <taxon>Nephilidae</taxon>
        <taxon>Nephila</taxon>
    </lineage>
</organism>
<evidence type="ECO:0000313" key="1">
    <source>
        <dbReference type="EMBL" id="GFT68590.1"/>
    </source>
</evidence>
<protein>
    <submittedName>
        <fullName evidence="1">Uncharacterized protein</fullName>
    </submittedName>
</protein>